<dbReference type="AlphaFoldDB" id="A0A195AUI9"/>
<proteinExistence type="predicted"/>
<name>A0A195AUI9_9HYME</name>
<evidence type="ECO:0000313" key="2">
    <source>
        <dbReference type="Proteomes" id="UP000078540"/>
    </source>
</evidence>
<evidence type="ECO:0000313" key="1">
    <source>
        <dbReference type="EMBL" id="KYM75903.1"/>
    </source>
</evidence>
<accession>A0A195AUI9</accession>
<dbReference type="Proteomes" id="UP000078540">
    <property type="component" value="Unassembled WGS sequence"/>
</dbReference>
<protein>
    <submittedName>
        <fullName evidence="1">Uncharacterized protein</fullName>
    </submittedName>
</protein>
<organism evidence="1 2">
    <name type="scientific">Atta colombica</name>
    <dbReference type="NCBI Taxonomy" id="520822"/>
    <lineage>
        <taxon>Eukaryota</taxon>
        <taxon>Metazoa</taxon>
        <taxon>Ecdysozoa</taxon>
        <taxon>Arthropoda</taxon>
        <taxon>Hexapoda</taxon>
        <taxon>Insecta</taxon>
        <taxon>Pterygota</taxon>
        <taxon>Neoptera</taxon>
        <taxon>Endopterygota</taxon>
        <taxon>Hymenoptera</taxon>
        <taxon>Apocrita</taxon>
        <taxon>Aculeata</taxon>
        <taxon>Formicoidea</taxon>
        <taxon>Formicidae</taxon>
        <taxon>Myrmicinae</taxon>
        <taxon>Atta</taxon>
    </lineage>
</organism>
<reference evidence="1 2" key="1">
    <citation type="submission" date="2015-09" db="EMBL/GenBank/DDBJ databases">
        <title>Atta colombica WGS genome.</title>
        <authorList>
            <person name="Nygaard S."/>
            <person name="Hu H."/>
            <person name="Boomsma J."/>
            <person name="Zhang G."/>
        </authorList>
    </citation>
    <scope>NUCLEOTIDE SEQUENCE [LARGE SCALE GENOMIC DNA]</scope>
    <source>
        <strain evidence="1">Treedump-2</strain>
        <tissue evidence="1">Whole body</tissue>
    </source>
</reference>
<dbReference type="EMBL" id="KQ976737">
    <property type="protein sequence ID" value="KYM75903.1"/>
    <property type="molecule type" value="Genomic_DNA"/>
</dbReference>
<gene>
    <name evidence="1" type="ORF">ALC53_13616</name>
</gene>
<sequence length="84" mass="9847">MISLQVFYSQHIDVNPWRLEQSPCQWVPDSGLIFPEWFIRSGHQIYRCVVISRLSVQSESRTILIYAVETIALMKFLPRTARHG</sequence>
<keyword evidence="2" id="KW-1185">Reference proteome</keyword>